<reference evidence="2 3" key="1">
    <citation type="submission" date="2023-02" db="EMBL/GenBank/DDBJ databases">
        <title>LHISI_Scaffold_Assembly.</title>
        <authorList>
            <person name="Stuart O.P."/>
            <person name="Cleave R."/>
            <person name="Magrath M.J.L."/>
            <person name="Mikheyev A.S."/>
        </authorList>
    </citation>
    <scope>NUCLEOTIDE SEQUENCE [LARGE SCALE GENOMIC DNA]</scope>
    <source>
        <strain evidence="2">Daus_M_001</strain>
        <tissue evidence="2">Leg muscle</tissue>
    </source>
</reference>
<protein>
    <submittedName>
        <fullName evidence="2">Uncharacterized protein</fullName>
    </submittedName>
</protein>
<feature type="region of interest" description="Disordered" evidence="1">
    <location>
        <begin position="381"/>
        <end position="401"/>
    </location>
</feature>
<feature type="compositionally biased region" description="Basic and acidic residues" evidence="1">
    <location>
        <begin position="248"/>
        <end position="259"/>
    </location>
</feature>
<keyword evidence="3" id="KW-1185">Reference proteome</keyword>
<feature type="compositionally biased region" description="Basic residues" evidence="1">
    <location>
        <begin position="75"/>
        <end position="84"/>
    </location>
</feature>
<accession>A0ABQ9GF49</accession>
<evidence type="ECO:0000256" key="1">
    <source>
        <dbReference type="SAM" id="MobiDB-lite"/>
    </source>
</evidence>
<evidence type="ECO:0000313" key="3">
    <source>
        <dbReference type="Proteomes" id="UP001159363"/>
    </source>
</evidence>
<dbReference type="Proteomes" id="UP001159363">
    <property type="component" value="Chromosome 11"/>
</dbReference>
<feature type="region of interest" description="Disordered" evidence="1">
    <location>
        <begin position="138"/>
        <end position="161"/>
    </location>
</feature>
<comment type="caution">
    <text evidence="2">The sequence shown here is derived from an EMBL/GenBank/DDBJ whole genome shotgun (WGS) entry which is preliminary data.</text>
</comment>
<dbReference type="EMBL" id="JARBHB010000012">
    <property type="protein sequence ID" value="KAJ8871013.1"/>
    <property type="molecule type" value="Genomic_DNA"/>
</dbReference>
<name>A0ABQ9GF49_9NEOP</name>
<feature type="region of interest" description="Disordered" evidence="1">
    <location>
        <begin position="238"/>
        <end position="314"/>
    </location>
</feature>
<organism evidence="2 3">
    <name type="scientific">Dryococelus australis</name>
    <dbReference type="NCBI Taxonomy" id="614101"/>
    <lineage>
        <taxon>Eukaryota</taxon>
        <taxon>Metazoa</taxon>
        <taxon>Ecdysozoa</taxon>
        <taxon>Arthropoda</taxon>
        <taxon>Hexapoda</taxon>
        <taxon>Insecta</taxon>
        <taxon>Pterygota</taxon>
        <taxon>Neoptera</taxon>
        <taxon>Polyneoptera</taxon>
        <taxon>Phasmatodea</taxon>
        <taxon>Verophasmatodea</taxon>
        <taxon>Anareolatae</taxon>
        <taxon>Phasmatidae</taxon>
        <taxon>Eurycanthinae</taxon>
        <taxon>Dryococelus</taxon>
    </lineage>
</organism>
<feature type="region of interest" description="Disordered" evidence="1">
    <location>
        <begin position="75"/>
        <end position="96"/>
    </location>
</feature>
<evidence type="ECO:0000313" key="2">
    <source>
        <dbReference type="EMBL" id="KAJ8871013.1"/>
    </source>
</evidence>
<feature type="compositionally biased region" description="Basic and acidic residues" evidence="1">
    <location>
        <begin position="298"/>
        <end position="314"/>
    </location>
</feature>
<proteinExistence type="predicted"/>
<sequence>MIFDVLCRLLVRINQLQLHLYFFQTVQSGKHVIMKGQSRHKDVTSQEKITESHDLSMRDLADLIWDDAFRKDSKNKRKLPHRTNKNNAHATGNERVRLDQEEENIPACEPQRQALAGPQQGISCLQTMVGVQTGRTNKNNAHATKNGRRQTLAGPQQGIPGLQTTAGVQTGIAYQNAETMEPVIGFSHQQGVTQIEPPPGEPTRHDPEGLQAMRVPSPQYPAMIQIDLISREDISSSRVQATRAPVDPQEKCLPSHEIPEATGTPPETSHVEAEPSTPVGHMQQPSDHLVEPDSADNGAHEHDKLHAGGDNRTRECLRVTVSQTKQHLEKMDARGLHMAHEENGTVVREVLVPGGRVGAPPFPGLDKSGMLRDAEDSGVLRDAEESGVAQGPHVDEKPSIGREAHIVRLKCKPESGEIKEGAYTHLMVSYFLRHSGSIATSFSITAIDLVYSFPKEGHKSFE</sequence>
<gene>
    <name evidence="2" type="ORF">PR048_027316</name>
</gene>